<accession>A0ABW0J8S5</accession>
<evidence type="ECO:0000259" key="1">
    <source>
        <dbReference type="Pfam" id="PF08721"/>
    </source>
</evidence>
<organism evidence="3 4">
    <name type="scientific">Paraburkholderia denitrificans</name>
    <dbReference type="NCBI Taxonomy" id="694025"/>
    <lineage>
        <taxon>Bacteria</taxon>
        <taxon>Pseudomonadati</taxon>
        <taxon>Pseudomonadota</taxon>
        <taxon>Betaproteobacteria</taxon>
        <taxon>Burkholderiales</taxon>
        <taxon>Burkholderiaceae</taxon>
        <taxon>Paraburkholderia</taxon>
    </lineage>
</organism>
<feature type="domain" description="TnsA endonuclease C-terminal" evidence="1">
    <location>
        <begin position="92"/>
        <end position="167"/>
    </location>
</feature>
<name>A0ABW0J8S5_9BURK</name>
<sequence length="184" mass="21570">MMLLEFDERVARFEGQPVNIPLVGVPRGYTPDVLVHYRTDPATGEIRKPFLTDIKHSDELRRNAEKYAPKFRVAERFAAENGWEFRVTTEKEIRIPRLANLKFLREYRNIEPHEQEINHLRSTLEQCTDQLSVADLLSYVAPSATERLRWLPVIWFAVLHRIINVDMDQPLTHSTLLRLHGSEQ</sequence>
<protein>
    <submittedName>
        <fullName evidence="3">TnsA endonuclease N-terminal domain-containing protein</fullName>
    </submittedName>
</protein>
<dbReference type="InterPro" id="IPR014832">
    <property type="entry name" value="TnsA_C"/>
</dbReference>
<evidence type="ECO:0000313" key="4">
    <source>
        <dbReference type="Proteomes" id="UP001596103"/>
    </source>
</evidence>
<dbReference type="Gene3D" id="3.40.1350.10">
    <property type="match status" value="1"/>
</dbReference>
<feature type="domain" description="TnsA endonuclease N-terminal" evidence="2">
    <location>
        <begin position="7"/>
        <end position="90"/>
    </location>
</feature>
<dbReference type="InterPro" id="IPR011856">
    <property type="entry name" value="tRNA_endonuc-like_dom_sf"/>
</dbReference>
<dbReference type="Proteomes" id="UP001596103">
    <property type="component" value="Unassembled WGS sequence"/>
</dbReference>
<dbReference type="Pfam" id="PF08721">
    <property type="entry name" value="Tn7_Tnp_TnsA_C"/>
    <property type="match status" value="1"/>
</dbReference>
<dbReference type="EMBL" id="JBHSMP010000013">
    <property type="protein sequence ID" value="MFC5429461.1"/>
    <property type="molecule type" value="Genomic_DNA"/>
</dbReference>
<keyword evidence="3" id="KW-0540">Nuclease</keyword>
<comment type="caution">
    <text evidence="3">The sequence shown here is derived from an EMBL/GenBank/DDBJ whole genome shotgun (WGS) entry which is preliminary data.</text>
</comment>
<proteinExistence type="predicted"/>
<evidence type="ECO:0000259" key="2">
    <source>
        <dbReference type="Pfam" id="PF08722"/>
    </source>
</evidence>
<keyword evidence="3" id="KW-0255">Endonuclease</keyword>
<keyword evidence="4" id="KW-1185">Reference proteome</keyword>
<dbReference type="Pfam" id="PF08722">
    <property type="entry name" value="Tn7_TnsA-like_N"/>
    <property type="match status" value="1"/>
</dbReference>
<reference evidence="4" key="1">
    <citation type="journal article" date="2019" name="Int. J. Syst. Evol. Microbiol.">
        <title>The Global Catalogue of Microorganisms (GCM) 10K type strain sequencing project: providing services to taxonomists for standard genome sequencing and annotation.</title>
        <authorList>
            <consortium name="The Broad Institute Genomics Platform"/>
            <consortium name="The Broad Institute Genome Sequencing Center for Infectious Disease"/>
            <person name="Wu L."/>
            <person name="Ma J."/>
        </authorList>
    </citation>
    <scope>NUCLEOTIDE SEQUENCE [LARGE SCALE GENOMIC DNA]</scope>
    <source>
        <strain evidence="4">CCUG 56042</strain>
    </source>
</reference>
<dbReference type="InterPro" id="IPR014833">
    <property type="entry name" value="TnsA_N"/>
</dbReference>
<dbReference type="GO" id="GO:0004519">
    <property type="term" value="F:endonuclease activity"/>
    <property type="evidence" value="ECO:0007669"/>
    <property type="project" value="UniProtKB-KW"/>
</dbReference>
<dbReference type="RefSeq" id="WP_377711518.1">
    <property type="nucleotide sequence ID" value="NZ_JBHSMP010000013.1"/>
</dbReference>
<evidence type="ECO:0000313" key="3">
    <source>
        <dbReference type="EMBL" id="MFC5429461.1"/>
    </source>
</evidence>
<keyword evidence="3" id="KW-0378">Hydrolase</keyword>
<gene>
    <name evidence="3" type="ORF">ACFPTO_11715</name>
</gene>